<evidence type="ECO:0000256" key="1">
    <source>
        <dbReference type="SAM" id="SignalP"/>
    </source>
</evidence>
<name>A0A0A0EUP6_9GAMM</name>
<keyword evidence="3" id="KW-1185">Reference proteome</keyword>
<dbReference type="RefSeq" id="WP_036136801.1">
    <property type="nucleotide sequence ID" value="NZ_AVPU01000011.1"/>
</dbReference>
<dbReference type="OrthoDB" id="6987066at2"/>
<sequence>MNLLAIVATLALIALPHLGQAAEIRTQTGSGYTDFVLEGVIEPGDTERLVELVRETPEALSNLWLFSPGGDYEESMRLGRTLRALEFSTMVPSRVDEAPSCTVSLSGRQPIDPANCTCASACFFAHIGSLHRGGTYLAVHRPYFAKGKFGQLSEQEATAKFNALQSSARTYMADMGVPAHVAEDILGTPSDRVMLLDDRTVKTYFWKYLPARHEWLQNRCSDLSPEERARYDRYGAMVLANGGRRRFAEFMTPAEVEDHARLFQREGAALTCVVDVTAKSRREAQRKYFQSNPPQ</sequence>
<dbReference type="AlphaFoldDB" id="A0A0A0EUP6"/>
<organism evidence="2 3">
    <name type="scientific">Lysobacter daejeonensis GH1-9</name>
    <dbReference type="NCBI Taxonomy" id="1385517"/>
    <lineage>
        <taxon>Bacteria</taxon>
        <taxon>Pseudomonadati</taxon>
        <taxon>Pseudomonadota</taxon>
        <taxon>Gammaproteobacteria</taxon>
        <taxon>Lysobacterales</taxon>
        <taxon>Lysobacteraceae</taxon>
        <taxon>Aerolutibacter</taxon>
    </lineage>
</organism>
<accession>A0A0A0EUP6</accession>
<gene>
    <name evidence="2" type="ORF">N800_06745</name>
</gene>
<dbReference type="EMBL" id="AVPU01000011">
    <property type="protein sequence ID" value="KGM54671.1"/>
    <property type="molecule type" value="Genomic_DNA"/>
</dbReference>
<feature type="chain" id="PRO_5001961784" evidence="1">
    <location>
        <begin position="22"/>
        <end position="295"/>
    </location>
</feature>
<dbReference type="Proteomes" id="UP000029998">
    <property type="component" value="Unassembled WGS sequence"/>
</dbReference>
<evidence type="ECO:0000313" key="2">
    <source>
        <dbReference type="EMBL" id="KGM54671.1"/>
    </source>
</evidence>
<comment type="caution">
    <text evidence="2">The sequence shown here is derived from an EMBL/GenBank/DDBJ whole genome shotgun (WGS) entry which is preliminary data.</text>
</comment>
<proteinExistence type="predicted"/>
<keyword evidence="1" id="KW-0732">Signal</keyword>
<dbReference type="STRING" id="1385517.N800_06745"/>
<feature type="signal peptide" evidence="1">
    <location>
        <begin position="1"/>
        <end position="21"/>
    </location>
</feature>
<reference evidence="2 3" key="1">
    <citation type="submission" date="2013-08" db="EMBL/GenBank/DDBJ databases">
        <title>Genome sequencing of Lysobacter.</title>
        <authorList>
            <person name="Zhang S."/>
            <person name="Wang G."/>
        </authorList>
    </citation>
    <scope>NUCLEOTIDE SEQUENCE [LARGE SCALE GENOMIC DNA]</scope>
    <source>
        <strain evidence="2 3">GH1-9</strain>
    </source>
</reference>
<evidence type="ECO:0000313" key="3">
    <source>
        <dbReference type="Proteomes" id="UP000029998"/>
    </source>
</evidence>
<protein>
    <submittedName>
        <fullName evidence="2">Uncharacterized protein</fullName>
    </submittedName>
</protein>